<proteinExistence type="predicted"/>
<reference evidence="2" key="1">
    <citation type="submission" date="2015-08" db="EMBL/GenBank/DDBJ databases">
        <title>Fjat-10028 dsm 16317.</title>
        <authorList>
            <person name="Liu B."/>
            <person name="Wang J."/>
            <person name="Zhu Y."/>
            <person name="Liu G."/>
            <person name="Chen Q."/>
            <person name="Chen Z."/>
            <person name="Lan J."/>
            <person name="Che J."/>
            <person name="Ge C."/>
            <person name="Shi H."/>
            <person name="Pan Z."/>
            <person name="Liu X."/>
        </authorList>
    </citation>
    <scope>NUCLEOTIDE SEQUENCE [LARGE SCALE GENOMIC DNA]</scope>
    <source>
        <strain evidence="2">DSM 16317</strain>
    </source>
</reference>
<gene>
    <name evidence="1" type="ORF">AMD00_19490</name>
</gene>
<dbReference type="SUPFAM" id="SSF52833">
    <property type="entry name" value="Thioredoxin-like"/>
    <property type="match status" value="1"/>
</dbReference>
<dbReference type="InterPro" id="IPR008554">
    <property type="entry name" value="Glutaredoxin-like"/>
</dbReference>
<keyword evidence="2" id="KW-1185">Reference proteome</keyword>
<comment type="caution">
    <text evidence="1">The sequence shown here is derived from an EMBL/GenBank/DDBJ whole genome shotgun (WGS) entry which is preliminary data.</text>
</comment>
<protein>
    <submittedName>
        <fullName evidence="1">Thiol-disulfide isomerase</fullName>
    </submittedName>
</protein>
<dbReference type="InterPro" id="IPR036249">
    <property type="entry name" value="Thioredoxin-like_sf"/>
</dbReference>
<evidence type="ECO:0000313" key="2">
    <source>
        <dbReference type="Proteomes" id="UP000036867"/>
    </source>
</evidence>
<dbReference type="RefSeq" id="WP_053418694.1">
    <property type="nucleotide sequence ID" value="NZ_JBCMHV010000017.1"/>
</dbReference>
<dbReference type="OrthoDB" id="32865at2"/>
<dbReference type="GeneID" id="301138282"/>
<evidence type="ECO:0000313" key="1">
    <source>
        <dbReference type="EMBL" id="KOO47821.1"/>
    </source>
</evidence>
<dbReference type="Gene3D" id="3.40.30.10">
    <property type="entry name" value="Glutaredoxin"/>
    <property type="match status" value="1"/>
</dbReference>
<dbReference type="GO" id="GO:0016853">
    <property type="term" value="F:isomerase activity"/>
    <property type="evidence" value="ECO:0007669"/>
    <property type="project" value="UniProtKB-KW"/>
</dbReference>
<organism evidence="1 2">
    <name type="scientific">Viridibacillus arvi</name>
    <dbReference type="NCBI Taxonomy" id="263475"/>
    <lineage>
        <taxon>Bacteria</taxon>
        <taxon>Bacillati</taxon>
        <taxon>Bacillota</taxon>
        <taxon>Bacilli</taxon>
        <taxon>Bacillales</taxon>
        <taxon>Caryophanaceae</taxon>
        <taxon>Viridibacillus</taxon>
    </lineage>
</organism>
<sequence>MNIKYYSRPGCGLCEEGIELLKIVQEDVPFTIEEINIETDDELHEKFMLMIPVVEKNGEIVQYGLLDYVTLLEGLAIDEG</sequence>
<name>A0A0M0L9Q4_9BACL</name>
<dbReference type="AlphaFoldDB" id="A0A0M0L9Q4"/>
<dbReference type="STRING" id="263475.AMD00_19490"/>
<keyword evidence="1" id="KW-0413">Isomerase</keyword>
<dbReference type="Pfam" id="PF05768">
    <property type="entry name" value="Glrx-like"/>
    <property type="match status" value="1"/>
</dbReference>
<dbReference type="EMBL" id="LILB01000008">
    <property type="protein sequence ID" value="KOO47821.1"/>
    <property type="molecule type" value="Genomic_DNA"/>
</dbReference>
<dbReference type="Proteomes" id="UP000036867">
    <property type="component" value="Unassembled WGS sequence"/>
</dbReference>
<accession>A0A0M0L9Q4</accession>